<gene>
    <name evidence="1" type="ORF">RRG08_022862</name>
</gene>
<dbReference type="AlphaFoldDB" id="A0AAE0Z0B7"/>
<dbReference type="EMBL" id="JAWDGP010004972">
    <property type="protein sequence ID" value="KAK3760579.1"/>
    <property type="molecule type" value="Genomic_DNA"/>
</dbReference>
<comment type="caution">
    <text evidence="1">The sequence shown here is derived from an EMBL/GenBank/DDBJ whole genome shotgun (WGS) entry which is preliminary data.</text>
</comment>
<reference evidence="1" key="1">
    <citation type="journal article" date="2023" name="G3 (Bethesda)">
        <title>A reference genome for the long-term kleptoplast-retaining sea slug Elysia crispata morphotype clarki.</title>
        <authorList>
            <person name="Eastman K.E."/>
            <person name="Pendleton A.L."/>
            <person name="Shaikh M.A."/>
            <person name="Suttiyut T."/>
            <person name="Ogas R."/>
            <person name="Tomko P."/>
            <person name="Gavelis G."/>
            <person name="Widhalm J.R."/>
            <person name="Wisecaver J.H."/>
        </authorList>
    </citation>
    <scope>NUCLEOTIDE SEQUENCE</scope>
    <source>
        <strain evidence="1">ECLA1</strain>
    </source>
</reference>
<sequence length="84" mass="9147">MTSTRLVHTAPDNEGFYPHFTKQAKSICKLAIPFFVNNRPLYPNGFILCAASSDVAVLGSPLGQALSRALPGVDRREEPESRSS</sequence>
<proteinExistence type="predicted"/>
<evidence type="ECO:0000313" key="1">
    <source>
        <dbReference type="EMBL" id="KAK3760579.1"/>
    </source>
</evidence>
<name>A0AAE0Z0B7_9GAST</name>
<protein>
    <submittedName>
        <fullName evidence="1">Uncharacterized protein</fullName>
    </submittedName>
</protein>
<accession>A0AAE0Z0B7</accession>
<evidence type="ECO:0000313" key="2">
    <source>
        <dbReference type="Proteomes" id="UP001283361"/>
    </source>
</evidence>
<organism evidence="1 2">
    <name type="scientific">Elysia crispata</name>
    <name type="common">lettuce slug</name>
    <dbReference type="NCBI Taxonomy" id="231223"/>
    <lineage>
        <taxon>Eukaryota</taxon>
        <taxon>Metazoa</taxon>
        <taxon>Spiralia</taxon>
        <taxon>Lophotrochozoa</taxon>
        <taxon>Mollusca</taxon>
        <taxon>Gastropoda</taxon>
        <taxon>Heterobranchia</taxon>
        <taxon>Euthyneura</taxon>
        <taxon>Panpulmonata</taxon>
        <taxon>Sacoglossa</taxon>
        <taxon>Placobranchoidea</taxon>
        <taxon>Plakobranchidae</taxon>
        <taxon>Elysia</taxon>
    </lineage>
</organism>
<dbReference type="Proteomes" id="UP001283361">
    <property type="component" value="Unassembled WGS sequence"/>
</dbReference>
<keyword evidence="2" id="KW-1185">Reference proteome</keyword>